<organism evidence="1 2">
    <name type="scientific">Flaviaesturariibacter amylovorans</name>
    <dbReference type="NCBI Taxonomy" id="1084520"/>
    <lineage>
        <taxon>Bacteria</taxon>
        <taxon>Pseudomonadati</taxon>
        <taxon>Bacteroidota</taxon>
        <taxon>Chitinophagia</taxon>
        <taxon>Chitinophagales</taxon>
        <taxon>Chitinophagaceae</taxon>
        <taxon>Flaviaestuariibacter</taxon>
    </lineage>
</organism>
<keyword evidence="2" id="KW-1185">Reference proteome</keyword>
<gene>
    <name evidence="1" type="ORF">GCM10023184_17530</name>
</gene>
<evidence type="ECO:0000313" key="1">
    <source>
        <dbReference type="EMBL" id="GAA4327951.1"/>
    </source>
</evidence>
<accession>A0ABP8GPE1</accession>
<sequence length="104" mass="11345">MTPKKKNTASLVAQYKAGSPQIQTYTHPSLAKAEAPAPLLETIAFACHNKEAAKIRLRYLPGIVGITETEAGLSVLYEPKRCLAKLIVKTGRPSQFKPLKSKRA</sequence>
<name>A0ABP8GPE1_9BACT</name>
<evidence type="ECO:0000313" key="2">
    <source>
        <dbReference type="Proteomes" id="UP001501725"/>
    </source>
</evidence>
<proteinExistence type="predicted"/>
<dbReference type="EMBL" id="BAABGY010000007">
    <property type="protein sequence ID" value="GAA4327951.1"/>
    <property type="molecule type" value="Genomic_DNA"/>
</dbReference>
<reference evidence="2" key="1">
    <citation type="journal article" date="2019" name="Int. J. Syst. Evol. Microbiol.">
        <title>The Global Catalogue of Microorganisms (GCM) 10K type strain sequencing project: providing services to taxonomists for standard genome sequencing and annotation.</title>
        <authorList>
            <consortium name="The Broad Institute Genomics Platform"/>
            <consortium name="The Broad Institute Genome Sequencing Center for Infectious Disease"/>
            <person name="Wu L."/>
            <person name="Ma J."/>
        </authorList>
    </citation>
    <scope>NUCLEOTIDE SEQUENCE [LARGE SCALE GENOMIC DNA]</scope>
    <source>
        <strain evidence="2">JCM 17919</strain>
    </source>
</reference>
<comment type="caution">
    <text evidence="1">The sequence shown here is derived from an EMBL/GenBank/DDBJ whole genome shotgun (WGS) entry which is preliminary data.</text>
</comment>
<dbReference type="Proteomes" id="UP001501725">
    <property type="component" value="Unassembled WGS sequence"/>
</dbReference>
<dbReference type="RefSeq" id="WP_345255152.1">
    <property type="nucleotide sequence ID" value="NZ_BAABGY010000007.1"/>
</dbReference>
<protein>
    <submittedName>
        <fullName evidence="1">Uncharacterized protein</fullName>
    </submittedName>
</protein>